<keyword evidence="2" id="KW-0804">Transcription</keyword>
<protein>
    <submittedName>
        <fullName evidence="4">ArsR family transcriptional regulator</fullName>
    </submittedName>
</protein>
<name>A0AAN0SJ14_9VIBR</name>
<dbReference type="Pfam" id="PF13280">
    <property type="entry name" value="WYL"/>
    <property type="match status" value="1"/>
</dbReference>
<dbReference type="AlphaFoldDB" id="A0AAN0SJ14"/>
<dbReference type="KEGG" id="vcy:IX92_28030"/>
<geneLocation type="plasmid" evidence="4 5">
    <name>p319</name>
</geneLocation>
<evidence type="ECO:0000313" key="4">
    <source>
        <dbReference type="EMBL" id="AIW22891.1"/>
    </source>
</evidence>
<dbReference type="PROSITE" id="PS52050">
    <property type="entry name" value="WYL"/>
    <property type="match status" value="1"/>
</dbReference>
<evidence type="ECO:0000256" key="2">
    <source>
        <dbReference type="ARBA" id="ARBA00023163"/>
    </source>
</evidence>
<reference evidence="4 5" key="1">
    <citation type="submission" date="2014-10" db="EMBL/GenBank/DDBJ databases">
        <title>The Complete Genome Sequence for the Shellfish Pathogen Vibrio coralliilyticus RE98 Isolated from a Shellfish Hatchery.</title>
        <authorList>
            <person name="Richards G.P."/>
            <person name="Bono J.L."/>
            <person name="Watson M.A."/>
            <person name="Needleman D.S."/>
        </authorList>
    </citation>
    <scope>NUCLEOTIDE SEQUENCE [LARGE SCALE GENOMIC DNA]</scope>
    <source>
        <strain evidence="4 5">RE98</strain>
        <plasmid evidence="4 5">p319</plasmid>
    </source>
</reference>
<dbReference type="Gene3D" id="1.10.10.10">
    <property type="entry name" value="Winged helix-like DNA-binding domain superfamily/Winged helix DNA-binding domain"/>
    <property type="match status" value="1"/>
</dbReference>
<dbReference type="Proteomes" id="UP000030081">
    <property type="component" value="Plasmid p319"/>
</dbReference>
<keyword evidence="4" id="KW-0614">Plasmid</keyword>
<dbReference type="PANTHER" id="PTHR34580">
    <property type="match status" value="1"/>
</dbReference>
<dbReference type="InterPro" id="IPR036388">
    <property type="entry name" value="WH-like_DNA-bd_sf"/>
</dbReference>
<keyword evidence="5" id="KW-1185">Reference proteome</keyword>
<dbReference type="GO" id="GO:0003700">
    <property type="term" value="F:DNA-binding transcription factor activity"/>
    <property type="evidence" value="ECO:0007669"/>
    <property type="project" value="InterPro"/>
</dbReference>
<evidence type="ECO:0000259" key="3">
    <source>
        <dbReference type="PROSITE" id="PS51000"/>
    </source>
</evidence>
<dbReference type="InterPro" id="IPR013196">
    <property type="entry name" value="HTH_11"/>
</dbReference>
<gene>
    <name evidence="4" type="ORF">IX92_28030</name>
</gene>
<keyword evidence="1" id="KW-0805">Transcription regulation</keyword>
<dbReference type="EMBL" id="CP009620">
    <property type="protein sequence ID" value="AIW22891.1"/>
    <property type="molecule type" value="Genomic_DNA"/>
</dbReference>
<dbReference type="InterPro" id="IPR036390">
    <property type="entry name" value="WH_DNA-bd_sf"/>
</dbReference>
<dbReference type="InterPro" id="IPR001034">
    <property type="entry name" value="DeoR_HTH"/>
</dbReference>
<dbReference type="InterPro" id="IPR051534">
    <property type="entry name" value="CBASS_pafABC_assoc_protein"/>
</dbReference>
<organism evidence="4 5">
    <name type="scientific">Vibrio coralliilyticus</name>
    <dbReference type="NCBI Taxonomy" id="190893"/>
    <lineage>
        <taxon>Bacteria</taxon>
        <taxon>Pseudomonadati</taxon>
        <taxon>Pseudomonadota</taxon>
        <taxon>Gammaproteobacteria</taxon>
        <taxon>Vibrionales</taxon>
        <taxon>Vibrionaceae</taxon>
        <taxon>Vibrio</taxon>
    </lineage>
</organism>
<dbReference type="InterPro" id="IPR026881">
    <property type="entry name" value="WYL_dom"/>
</dbReference>
<feature type="domain" description="HTH deoR-type" evidence="3">
    <location>
        <begin position="3"/>
        <end position="58"/>
    </location>
</feature>
<dbReference type="SUPFAM" id="SSF46785">
    <property type="entry name" value="Winged helix' DNA-binding domain"/>
    <property type="match status" value="1"/>
</dbReference>
<sequence>MTVRLRQDAIVRHLRRNGTATLATLAQTVGASRRTVLRDLNALRDEGWIIHAEPGRGGGIQLDPRSMRATVTLSVEAVFALVISTATLSAIGGLPFTDAADRALAQLEAALPSDKLNDLRRLLAGLFVGQLAPEVDITGHTEQDPDLLLAFEQAFLQCRPLRFDYVDAQGRGTHRCVEPHALLILPPLWYLVAWDPQRGDFRHFRMDRIRAPRCTDEPRFLRRDVAFDAHVSPLRNLASPHSQRAPSSR</sequence>
<dbReference type="PANTHER" id="PTHR34580:SF1">
    <property type="entry name" value="PROTEIN PAFC"/>
    <property type="match status" value="1"/>
</dbReference>
<proteinExistence type="predicted"/>
<evidence type="ECO:0000256" key="1">
    <source>
        <dbReference type="ARBA" id="ARBA00023015"/>
    </source>
</evidence>
<evidence type="ECO:0000313" key="5">
    <source>
        <dbReference type="Proteomes" id="UP000030081"/>
    </source>
</evidence>
<accession>A0AAN0SJ14</accession>
<dbReference type="RefSeq" id="WP_043011811.1">
    <property type="nucleotide sequence ID" value="NZ_CP009620.1"/>
</dbReference>
<dbReference type="PROSITE" id="PS51000">
    <property type="entry name" value="HTH_DEOR_2"/>
    <property type="match status" value="1"/>
</dbReference>
<dbReference type="Pfam" id="PF08279">
    <property type="entry name" value="HTH_11"/>
    <property type="match status" value="1"/>
</dbReference>